<dbReference type="Proteomes" id="UP000240883">
    <property type="component" value="Unassembled WGS sequence"/>
</dbReference>
<name>A0A2T2N2D9_CORCC</name>
<feature type="transmembrane region" description="Helical" evidence="1">
    <location>
        <begin position="134"/>
        <end position="153"/>
    </location>
</feature>
<evidence type="ECO:0000313" key="2">
    <source>
        <dbReference type="EMBL" id="PSN59602.1"/>
    </source>
</evidence>
<sequence>MAEAKKVSVQIVTSVIAATFMILVNIQNEILGFAIIPPVPKPSVQKAISKPQHLHFRPKAIRKDPHSRGAFSYAKMTNKALAKFFGLIRYGGIFCFIRLSVVGMLVMPAAGVDHQIVPSGSINPASNATAEDRTIYSVITLITGLISIAISYLISRTASMLGPVMGTTSVLWIIMRNDRAVAPSLSWGVFLVWFLVALVYICRQYERVHYRELYIFVTLMTSFMFLVIISLVQKSSIEGGLLTAIPLCISFAAYSVGFCSASRCRFDSEPV</sequence>
<feature type="transmembrane region" description="Helical" evidence="1">
    <location>
        <begin position="213"/>
        <end position="233"/>
    </location>
</feature>
<proteinExistence type="predicted"/>
<keyword evidence="1" id="KW-0472">Membrane</keyword>
<protein>
    <submittedName>
        <fullName evidence="2">Uncharacterized protein</fullName>
    </submittedName>
</protein>
<organism evidence="2 3">
    <name type="scientific">Corynespora cassiicola Philippines</name>
    <dbReference type="NCBI Taxonomy" id="1448308"/>
    <lineage>
        <taxon>Eukaryota</taxon>
        <taxon>Fungi</taxon>
        <taxon>Dikarya</taxon>
        <taxon>Ascomycota</taxon>
        <taxon>Pezizomycotina</taxon>
        <taxon>Dothideomycetes</taxon>
        <taxon>Pleosporomycetidae</taxon>
        <taxon>Pleosporales</taxon>
        <taxon>Corynesporascaceae</taxon>
        <taxon>Corynespora</taxon>
    </lineage>
</organism>
<evidence type="ECO:0000313" key="3">
    <source>
        <dbReference type="Proteomes" id="UP000240883"/>
    </source>
</evidence>
<accession>A0A2T2N2D9</accession>
<gene>
    <name evidence="2" type="ORF">BS50DRAFT_579838</name>
</gene>
<feature type="transmembrane region" description="Helical" evidence="1">
    <location>
        <begin position="158"/>
        <end position="175"/>
    </location>
</feature>
<evidence type="ECO:0000256" key="1">
    <source>
        <dbReference type="SAM" id="Phobius"/>
    </source>
</evidence>
<dbReference type="OrthoDB" id="3800458at2759"/>
<feature type="transmembrane region" description="Helical" evidence="1">
    <location>
        <begin position="181"/>
        <end position="201"/>
    </location>
</feature>
<keyword evidence="1" id="KW-0812">Transmembrane</keyword>
<dbReference type="EMBL" id="KZ678154">
    <property type="protein sequence ID" value="PSN59602.1"/>
    <property type="molecule type" value="Genomic_DNA"/>
</dbReference>
<feature type="transmembrane region" description="Helical" evidence="1">
    <location>
        <begin position="239"/>
        <end position="259"/>
    </location>
</feature>
<dbReference type="AlphaFoldDB" id="A0A2T2N2D9"/>
<keyword evidence="3" id="KW-1185">Reference proteome</keyword>
<keyword evidence="1" id="KW-1133">Transmembrane helix</keyword>
<reference evidence="2 3" key="1">
    <citation type="journal article" date="2018" name="Front. Microbiol.">
        <title>Genome-Wide Analysis of Corynespora cassiicola Leaf Fall Disease Putative Effectors.</title>
        <authorList>
            <person name="Lopez D."/>
            <person name="Ribeiro S."/>
            <person name="Label P."/>
            <person name="Fumanal B."/>
            <person name="Venisse J.S."/>
            <person name="Kohler A."/>
            <person name="de Oliveira R.R."/>
            <person name="Labutti K."/>
            <person name="Lipzen A."/>
            <person name="Lail K."/>
            <person name="Bauer D."/>
            <person name="Ohm R.A."/>
            <person name="Barry K.W."/>
            <person name="Spatafora J."/>
            <person name="Grigoriev I.V."/>
            <person name="Martin F.M."/>
            <person name="Pujade-Renaud V."/>
        </authorList>
    </citation>
    <scope>NUCLEOTIDE SEQUENCE [LARGE SCALE GENOMIC DNA]</scope>
    <source>
        <strain evidence="2 3">Philippines</strain>
    </source>
</reference>
<feature type="transmembrane region" description="Helical" evidence="1">
    <location>
        <begin position="87"/>
        <end position="110"/>
    </location>
</feature>